<dbReference type="CDD" id="cd04301">
    <property type="entry name" value="NAT_SF"/>
    <property type="match status" value="1"/>
</dbReference>
<reference evidence="3" key="1">
    <citation type="journal article" date="2019" name="Int. J. Syst. Evol. Microbiol.">
        <title>The Global Catalogue of Microorganisms (GCM) 10K type strain sequencing project: providing services to taxonomists for standard genome sequencing and annotation.</title>
        <authorList>
            <consortium name="The Broad Institute Genomics Platform"/>
            <consortium name="The Broad Institute Genome Sequencing Center for Infectious Disease"/>
            <person name="Wu L."/>
            <person name="Ma J."/>
        </authorList>
    </citation>
    <scope>NUCLEOTIDE SEQUENCE [LARGE SCALE GENOMIC DNA]</scope>
    <source>
        <strain evidence="3">JCM 16548</strain>
    </source>
</reference>
<dbReference type="InterPro" id="IPR016181">
    <property type="entry name" value="Acyl_CoA_acyltransferase"/>
</dbReference>
<gene>
    <name evidence="2" type="ORF">GCM10022204_20400</name>
</gene>
<dbReference type="PROSITE" id="PS51186">
    <property type="entry name" value="GNAT"/>
    <property type="match status" value="1"/>
</dbReference>
<name>A0ABP7DFW8_9ACTN</name>
<evidence type="ECO:0000259" key="1">
    <source>
        <dbReference type="PROSITE" id="PS51186"/>
    </source>
</evidence>
<dbReference type="EMBL" id="BAAAYX010000004">
    <property type="protein sequence ID" value="GAA3703131.1"/>
    <property type="molecule type" value="Genomic_DNA"/>
</dbReference>
<evidence type="ECO:0000313" key="3">
    <source>
        <dbReference type="Proteomes" id="UP001500051"/>
    </source>
</evidence>
<organism evidence="2 3">
    <name type="scientific">Microlunatus aurantiacus</name>
    <dbReference type="NCBI Taxonomy" id="446786"/>
    <lineage>
        <taxon>Bacteria</taxon>
        <taxon>Bacillati</taxon>
        <taxon>Actinomycetota</taxon>
        <taxon>Actinomycetes</taxon>
        <taxon>Propionibacteriales</taxon>
        <taxon>Propionibacteriaceae</taxon>
        <taxon>Microlunatus</taxon>
    </lineage>
</organism>
<dbReference type="SUPFAM" id="SSF55729">
    <property type="entry name" value="Acyl-CoA N-acyltransferases (Nat)"/>
    <property type="match status" value="1"/>
</dbReference>
<dbReference type="Proteomes" id="UP001500051">
    <property type="component" value="Unassembled WGS sequence"/>
</dbReference>
<dbReference type="Gene3D" id="3.40.630.30">
    <property type="match status" value="1"/>
</dbReference>
<dbReference type="RefSeq" id="WP_344812219.1">
    <property type="nucleotide sequence ID" value="NZ_BAAAYX010000004.1"/>
</dbReference>
<feature type="domain" description="N-acetyltransferase" evidence="1">
    <location>
        <begin position="3"/>
        <end position="175"/>
    </location>
</feature>
<dbReference type="InterPro" id="IPR000182">
    <property type="entry name" value="GNAT_dom"/>
</dbReference>
<protein>
    <submittedName>
        <fullName evidence="2">GNAT family N-acetyltransferase</fullName>
    </submittedName>
</protein>
<proteinExistence type="predicted"/>
<comment type="caution">
    <text evidence="2">The sequence shown here is derived from an EMBL/GenBank/DDBJ whole genome shotgun (WGS) entry which is preliminary data.</text>
</comment>
<keyword evidence="3" id="KW-1185">Reference proteome</keyword>
<accession>A0ABP7DFW8</accession>
<sequence>MTRRLRPMAVADLALLPDPCSRCTFWEVSLHDLTAPDLHRDRTEVKREWAEAVARRWGYCGVIAADGDELLGYATLAPAGLVPRLGALTVTPINPDAAVLLSVRVEEPHRGRGLGRQLLQSAAGLMVRRDIRAIEAVASSREGPSCLAPAGFLERVGFTVVRPHPVTPRLRMDLQSTARWLPDLGAAWNRLTGLMPQPAPGPEPAHRHGPGGLVGEGGSAVSVGIRHGADPLGALRGAGSGS</sequence>
<dbReference type="Pfam" id="PF00583">
    <property type="entry name" value="Acetyltransf_1"/>
    <property type="match status" value="1"/>
</dbReference>
<evidence type="ECO:0000313" key="2">
    <source>
        <dbReference type="EMBL" id="GAA3703131.1"/>
    </source>
</evidence>